<comment type="caution">
    <text evidence="7">The sequence shown here is derived from an EMBL/GenBank/DDBJ whole genome shotgun (WGS) entry which is preliminary data.</text>
</comment>
<dbReference type="RefSeq" id="WP_310016851.1">
    <property type="nucleotide sequence ID" value="NZ_JAVDUM010000001.1"/>
</dbReference>
<evidence type="ECO:0000313" key="8">
    <source>
        <dbReference type="Proteomes" id="UP001259347"/>
    </source>
</evidence>
<evidence type="ECO:0000256" key="6">
    <source>
        <dbReference type="SAM" id="Phobius"/>
    </source>
</evidence>
<keyword evidence="2" id="KW-1003">Cell membrane</keyword>
<keyword evidence="8" id="KW-1185">Reference proteome</keyword>
<dbReference type="EMBL" id="JAVDUM010000001">
    <property type="protein sequence ID" value="MDR6865751.1"/>
    <property type="molecule type" value="Genomic_DNA"/>
</dbReference>
<dbReference type="PANTHER" id="PTHR30086:SF20">
    <property type="entry name" value="ARGININE EXPORTER PROTEIN ARGO-RELATED"/>
    <property type="match status" value="1"/>
</dbReference>
<dbReference type="Proteomes" id="UP001259347">
    <property type="component" value="Unassembled WGS sequence"/>
</dbReference>
<feature type="transmembrane region" description="Helical" evidence="6">
    <location>
        <begin position="37"/>
        <end position="60"/>
    </location>
</feature>
<feature type="transmembrane region" description="Helical" evidence="6">
    <location>
        <begin position="72"/>
        <end position="90"/>
    </location>
</feature>
<feature type="transmembrane region" description="Helical" evidence="6">
    <location>
        <begin position="110"/>
        <end position="129"/>
    </location>
</feature>
<dbReference type="PANTHER" id="PTHR30086">
    <property type="entry name" value="ARGININE EXPORTER PROTEIN ARGO"/>
    <property type="match status" value="1"/>
</dbReference>
<accession>A0ABU1S810</accession>
<gene>
    <name evidence="7" type="ORF">J2Y69_000333</name>
</gene>
<evidence type="ECO:0000256" key="4">
    <source>
        <dbReference type="ARBA" id="ARBA00022989"/>
    </source>
</evidence>
<keyword evidence="3 6" id="KW-0812">Transmembrane</keyword>
<sequence>MTELLVLVTTALPFVIAPGSSFTLIIANVPLGRRASWWHISCGTGLGVLVVAIALGATGIGTVLQTRPLARGWLGVGGSIVLIALGAAHILRHRKQQSGNPQRSRGLARWAFLSVLTNPKALSIYVLVVPALSSTRLNGPGLFLVFACIHSLMQGIWLLLVHEGAARIPGIANSARVRSVISIAAGALMVALGLFTAVTSVRQLLQSAA</sequence>
<comment type="subcellular location">
    <subcellularLocation>
        <location evidence="1">Cell membrane</location>
        <topology evidence="1">Multi-pass membrane protein</topology>
    </subcellularLocation>
</comment>
<reference evidence="7 8" key="1">
    <citation type="submission" date="2023-07" db="EMBL/GenBank/DDBJ databases">
        <title>Sorghum-associated microbial communities from plants grown in Nebraska, USA.</title>
        <authorList>
            <person name="Schachtman D."/>
        </authorList>
    </citation>
    <scope>NUCLEOTIDE SEQUENCE [LARGE SCALE GENOMIC DNA]</scope>
    <source>
        <strain evidence="7 8">2980</strain>
    </source>
</reference>
<feature type="transmembrane region" description="Helical" evidence="6">
    <location>
        <begin position="180"/>
        <end position="201"/>
    </location>
</feature>
<evidence type="ECO:0000256" key="1">
    <source>
        <dbReference type="ARBA" id="ARBA00004651"/>
    </source>
</evidence>
<organism evidence="7 8">
    <name type="scientific">Microbacterium resistens</name>
    <dbReference type="NCBI Taxonomy" id="156977"/>
    <lineage>
        <taxon>Bacteria</taxon>
        <taxon>Bacillati</taxon>
        <taxon>Actinomycetota</taxon>
        <taxon>Actinomycetes</taxon>
        <taxon>Micrococcales</taxon>
        <taxon>Microbacteriaceae</taxon>
        <taxon>Microbacterium</taxon>
    </lineage>
</organism>
<dbReference type="InterPro" id="IPR001123">
    <property type="entry name" value="LeuE-type"/>
</dbReference>
<protein>
    <submittedName>
        <fullName evidence="7">Threonine/homoserine/homoserine lactone efflux protein</fullName>
    </submittedName>
</protein>
<evidence type="ECO:0000256" key="3">
    <source>
        <dbReference type="ARBA" id="ARBA00022692"/>
    </source>
</evidence>
<name>A0ABU1S810_9MICO</name>
<evidence type="ECO:0000256" key="5">
    <source>
        <dbReference type="ARBA" id="ARBA00023136"/>
    </source>
</evidence>
<dbReference type="Pfam" id="PF01810">
    <property type="entry name" value="LysE"/>
    <property type="match status" value="1"/>
</dbReference>
<evidence type="ECO:0000256" key="2">
    <source>
        <dbReference type="ARBA" id="ARBA00022475"/>
    </source>
</evidence>
<evidence type="ECO:0000313" key="7">
    <source>
        <dbReference type="EMBL" id="MDR6865751.1"/>
    </source>
</evidence>
<proteinExistence type="predicted"/>
<keyword evidence="4 6" id="KW-1133">Transmembrane helix</keyword>
<feature type="transmembrane region" description="Helical" evidence="6">
    <location>
        <begin position="141"/>
        <end position="160"/>
    </location>
</feature>
<keyword evidence="5 6" id="KW-0472">Membrane</keyword>